<protein>
    <recommendedName>
        <fullName evidence="6">C-type lectin domain-containing protein</fullName>
    </recommendedName>
</protein>
<evidence type="ECO:0000259" key="3">
    <source>
        <dbReference type="PROSITE" id="PS50234"/>
    </source>
</evidence>
<dbReference type="InterPro" id="IPR001304">
    <property type="entry name" value="C-type_lectin-like"/>
</dbReference>
<comment type="caution">
    <text evidence="4">The sequence shown here is derived from an EMBL/GenBank/DDBJ whole genome shotgun (WGS) entry which is preliminary data.</text>
</comment>
<dbReference type="SUPFAM" id="SSF56436">
    <property type="entry name" value="C-type lectin-like"/>
    <property type="match status" value="2"/>
</dbReference>
<evidence type="ECO:0000313" key="5">
    <source>
        <dbReference type="Proteomes" id="UP000835052"/>
    </source>
</evidence>
<feature type="signal peptide" evidence="1">
    <location>
        <begin position="1"/>
        <end position="18"/>
    </location>
</feature>
<accession>A0A8S1GT80</accession>
<dbReference type="SUPFAM" id="SSF53300">
    <property type="entry name" value="vWA-like"/>
    <property type="match status" value="2"/>
</dbReference>
<dbReference type="InterPro" id="IPR016186">
    <property type="entry name" value="C-type_lectin-like/link_sf"/>
</dbReference>
<organism evidence="4 5">
    <name type="scientific">Caenorhabditis auriculariae</name>
    <dbReference type="NCBI Taxonomy" id="2777116"/>
    <lineage>
        <taxon>Eukaryota</taxon>
        <taxon>Metazoa</taxon>
        <taxon>Ecdysozoa</taxon>
        <taxon>Nematoda</taxon>
        <taxon>Chromadorea</taxon>
        <taxon>Rhabditida</taxon>
        <taxon>Rhabditina</taxon>
        <taxon>Rhabditomorpha</taxon>
        <taxon>Rhabditoidea</taxon>
        <taxon>Rhabditidae</taxon>
        <taxon>Peloderinae</taxon>
        <taxon>Caenorhabditis</taxon>
    </lineage>
</organism>
<keyword evidence="1" id="KW-0732">Signal</keyword>
<dbReference type="AlphaFoldDB" id="A0A8S1GT80"/>
<dbReference type="PANTHER" id="PTHR31024:SF3">
    <property type="entry name" value="C-TYPE LECTIN-RELATED"/>
    <property type="match status" value="1"/>
</dbReference>
<name>A0A8S1GT80_9PELO</name>
<reference evidence="4" key="1">
    <citation type="submission" date="2020-10" db="EMBL/GenBank/DDBJ databases">
        <authorList>
            <person name="Kikuchi T."/>
        </authorList>
    </citation>
    <scope>NUCLEOTIDE SEQUENCE</scope>
    <source>
        <strain evidence="4">NKZ352</strain>
    </source>
</reference>
<feature type="domain" description="VWFA" evidence="3">
    <location>
        <begin position="399"/>
        <end position="588"/>
    </location>
</feature>
<feature type="chain" id="PRO_5035787948" description="C-type lectin domain-containing protein" evidence="1">
    <location>
        <begin position="19"/>
        <end position="743"/>
    </location>
</feature>
<feature type="domain" description="C-type lectin" evidence="2">
    <location>
        <begin position="611"/>
        <end position="731"/>
    </location>
</feature>
<dbReference type="PANTHER" id="PTHR31024">
    <property type="entry name" value="C-TYPE LECTIN"/>
    <property type="match status" value="1"/>
</dbReference>
<dbReference type="SMART" id="SM00034">
    <property type="entry name" value="CLECT"/>
    <property type="match status" value="2"/>
</dbReference>
<feature type="domain" description="VWFA" evidence="3">
    <location>
        <begin position="37"/>
        <end position="198"/>
    </location>
</feature>
<evidence type="ECO:0000313" key="4">
    <source>
        <dbReference type="EMBL" id="CAD6185843.1"/>
    </source>
</evidence>
<dbReference type="Pfam" id="PF00059">
    <property type="entry name" value="Lectin_C"/>
    <property type="match status" value="2"/>
</dbReference>
<dbReference type="EMBL" id="CAJGYM010000003">
    <property type="protein sequence ID" value="CAD6185843.1"/>
    <property type="molecule type" value="Genomic_DNA"/>
</dbReference>
<dbReference type="PROSITE" id="PS50041">
    <property type="entry name" value="C_TYPE_LECTIN_2"/>
    <property type="match status" value="2"/>
</dbReference>
<evidence type="ECO:0000256" key="1">
    <source>
        <dbReference type="SAM" id="SignalP"/>
    </source>
</evidence>
<keyword evidence="5" id="KW-1185">Reference proteome</keyword>
<dbReference type="OrthoDB" id="5862648at2759"/>
<dbReference type="Gene3D" id="3.10.100.10">
    <property type="entry name" value="Mannose-Binding Protein A, subunit A"/>
    <property type="match status" value="2"/>
</dbReference>
<dbReference type="CDD" id="cd00037">
    <property type="entry name" value="CLECT"/>
    <property type="match status" value="2"/>
</dbReference>
<dbReference type="InterPro" id="IPR016187">
    <property type="entry name" value="CTDL_fold"/>
</dbReference>
<dbReference type="Proteomes" id="UP000835052">
    <property type="component" value="Unassembled WGS sequence"/>
</dbReference>
<dbReference type="InterPro" id="IPR002035">
    <property type="entry name" value="VWF_A"/>
</dbReference>
<evidence type="ECO:0008006" key="6">
    <source>
        <dbReference type="Google" id="ProtNLM"/>
    </source>
</evidence>
<gene>
    <name evidence="4" type="ORF">CAUJ_LOCUS1762</name>
</gene>
<dbReference type="InterPro" id="IPR036465">
    <property type="entry name" value="vWFA_dom_sf"/>
</dbReference>
<dbReference type="SMART" id="SM00327">
    <property type="entry name" value="VWA"/>
    <property type="match status" value="2"/>
</dbReference>
<proteinExistence type="predicted"/>
<feature type="domain" description="C-type lectin" evidence="2">
    <location>
        <begin position="241"/>
        <end position="362"/>
    </location>
</feature>
<dbReference type="Pfam" id="PF00092">
    <property type="entry name" value="VWA"/>
    <property type="match status" value="2"/>
</dbReference>
<evidence type="ECO:0000259" key="2">
    <source>
        <dbReference type="PROSITE" id="PS50041"/>
    </source>
</evidence>
<dbReference type="PROSITE" id="PS50234">
    <property type="entry name" value="VWFA"/>
    <property type="match status" value="2"/>
</dbReference>
<dbReference type="Gene3D" id="3.40.50.410">
    <property type="entry name" value="von Willebrand factor, type A domain"/>
    <property type="match status" value="2"/>
</dbReference>
<sequence>MKVLLSILVLFAGEKVLGQTQSPDPTCNCKLETVWNDVIFAFDRSSATTDQGLQELLFHVQTDIEWFTLCKGDAQDASCQSKMRAGIILYNSQATVQNQLGSLDSDDFMGITSLPFDSADAGTNLEAAIKTAKAEFDQRGRANARKVLVVLATTYKPGDYEDPTQMANTFKEDGGILVVYNYVEQHGAPAAGLKLIASNGYFCNSTEDTSGDCLRQAQCDANCFCPPNYNPYDSVGTRLLPMGGCYYTIPLSAAQKLASNRCKSFNSGTLPYVESADKFKYLIDQFPSGANFWIGLTYNTSTTKWQWPDNSALATDGYAPWAKNEPSNPASKGCAYSPITTSSTSGTWATADCRQGYSYVCESSPMTKKIPIFLFLLFNFSSAGQIGKCQCDPHSVWADVMFLFETTSTMTYPVVQQLFALVQSDMDEFHIVAEGDPAFDPPNKTVENTTRIGIISYNTNATLLYPLASLNNQKLSDIQSFPYFAGDSAEASLESAMDLAFDELFDEKKGRPHVRKVLVIFATSYRTMMGEDPKQLASSFKLDGGIVIVYDFVRNIVSQDLKAIASKGFFNTSQDSDEDWPDFLQQALCDANCICPPNYASFETNDWRPVPGDECFYASYITANYKLSARKCSEFHSGILPVIDSQAKSDFLASETSNRPFWTGLTYDNTTNLFYWSDGTNVTESQLKAKFAPWDGNGEPDISSGNRCVAQLSNGKWSLENCLEGSAAICEVPPCDSVNYCPL</sequence>